<keyword evidence="4" id="KW-0968">Cytoplasmic vesicle</keyword>
<dbReference type="Pfam" id="PF00620">
    <property type="entry name" value="RhoGAP"/>
    <property type="match status" value="1"/>
</dbReference>
<feature type="domain" description="Inositol polyphosphate-related phosphatase" evidence="5">
    <location>
        <begin position="37"/>
        <end position="440"/>
    </location>
</feature>
<evidence type="ECO:0000256" key="1">
    <source>
        <dbReference type="ARBA" id="ARBA00004146"/>
    </source>
</evidence>
<name>R7QID2_CHOCR</name>
<dbReference type="GeneID" id="17325075"/>
<evidence type="ECO:0000259" key="6">
    <source>
        <dbReference type="SMART" id="SM00324"/>
    </source>
</evidence>
<accession>R7QID2</accession>
<feature type="domain" description="Rho-GAP" evidence="6">
    <location>
        <begin position="634"/>
        <end position="803"/>
    </location>
</feature>
<dbReference type="InterPro" id="IPR000300">
    <property type="entry name" value="IPPc"/>
</dbReference>
<dbReference type="Gramene" id="CDF37488">
    <property type="protein sequence ID" value="CDF37488"/>
    <property type="gene ID" value="CHC_T00005773001"/>
</dbReference>
<evidence type="ECO:0000256" key="4">
    <source>
        <dbReference type="ARBA" id="ARBA00023329"/>
    </source>
</evidence>
<comment type="subcellular location">
    <subcellularLocation>
        <location evidence="2">Cytoplasmic vesicle</location>
        <location evidence="2">Phagosome membrane</location>
    </subcellularLocation>
    <subcellularLocation>
        <location evidence="1">Early endosome membrane</location>
    </subcellularLocation>
</comment>
<dbReference type="InterPro" id="IPR036691">
    <property type="entry name" value="Endo/exonu/phosph_ase_sf"/>
</dbReference>
<dbReference type="STRING" id="2769.R7QID2"/>
<dbReference type="OMA" id="WLGCSER"/>
<dbReference type="InterPro" id="IPR013783">
    <property type="entry name" value="Ig-like_fold"/>
</dbReference>
<dbReference type="RefSeq" id="XP_005717359.1">
    <property type="nucleotide sequence ID" value="XM_005717302.1"/>
</dbReference>
<dbReference type="GO" id="GO:0031901">
    <property type="term" value="C:early endosome membrane"/>
    <property type="evidence" value="ECO:0007669"/>
    <property type="project" value="UniProtKB-SubCell"/>
</dbReference>
<dbReference type="KEGG" id="ccp:CHC_T00005773001"/>
<dbReference type="PhylomeDB" id="R7QID2"/>
<dbReference type="PANTHER" id="PTHR11200">
    <property type="entry name" value="INOSITOL 5-PHOSPHATASE"/>
    <property type="match status" value="1"/>
</dbReference>
<evidence type="ECO:0000256" key="3">
    <source>
        <dbReference type="ARBA" id="ARBA00022753"/>
    </source>
</evidence>
<evidence type="ECO:0000313" key="7">
    <source>
        <dbReference type="EMBL" id="CDF37488.1"/>
    </source>
</evidence>
<dbReference type="SMART" id="SM00324">
    <property type="entry name" value="RhoGAP"/>
    <property type="match status" value="1"/>
</dbReference>
<dbReference type="Pfam" id="PF22669">
    <property type="entry name" value="Exo_endo_phos2"/>
    <property type="match status" value="2"/>
</dbReference>
<dbReference type="Gene3D" id="3.60.10.10">
    <property type="entry name" value="Endonuclease/exonuclease/phosphatase"/>
    <property type="match status" value="1"/>
</dbReference>
<dbReference type="GO" id="GO:0030670">
    <property type="term" value="C:phagocytic vesicle membrane"/>
    <property type="evidence" value="ECO:0007669"/>
    <property type="project" value="UniProtKB-SubCell"/>
</dbReference>
<evidence type="ECO:0000313" key="8">
    <source>
        <dbReference type="Proteomes" id="UP000012073"/>
    </source>
</evidence>
<dbReference type="InterPro" id="IPR000198">
    <property type="entry name" value="RhoGAP_dom"/>
</dbReference>
<reference evidence="8" key="1">
    <citation type="journal article" date="2013" name="Proc. Natl. Acad. Sci. U.S.A.">
        <title>Genome structure and metabolic features in the red seaweed Chondrus crispus shed light on evolution of the Archaeplastida.</title>
        <authorList>
            <person name="Collen J."/>
            <person name="Porcel B."/>
            <person name="Carre W."/>
            <person name="Ball S.G."/>
            <person name="Chaparro C."/>
            <person name="Tonon T."/>
            <person name="Barbeyron T."/>
            <person name="Michel G."/>
            <person name="Noel B."/>
            <person name="Valentin K."/>
            <person name="Elias M."/>
            <person name="Artiguenave F."/>
            <person name="Arun A."/>
            <person name="Aury J.M."/>
            <person name="Barbosa-Neto J.F."/>
            <person name="Bothwell J.H."/>
            <person name="Bouget F.Y."/>
            <person name="Brillet L."/>
            <person name="Cabello-Hurtado F."/>
            <person name="Capella-Gutierrez S."/>
            <person name="Charrier B."/>
            <person name="Cladiere L."/>
            <person name="Cock J.M."/>
            <person name="Coelho S.M."/>
            <person name="Colleoni C."/>
            <person name="Czjzek M."/>
            <person name="Da Silva C."/>
            <person name="Delage L."/>
            <person name="Denoeud F."/>
            <person name="Deschamps P."/>
            <person name="Dittami S.M."/>
            <person name="Gabaldon T."/>
            <person name="Gachon C.M."/>
            <person name="Groisillier A."/>
            <person name="Herve C."/>
            <person name="Jabbari K."/>
            <person name="Katinka M."/>
            <person name="Kloareg B."/>
            <person name="Kowalczyk N."/>
            <person name="Labadie K."/>
            <person name="Leblanc C."/>
            <person name="Lopez P.J."/>
            <person name="McLachlan D.H."/>
            <person name="Meslet-Cladiere L."/>
            <person name="Moustafa A."/>
            <person name="Nehr Z."/>
            <person name="Nyvall Collen P."/>
            <person name="Panaud O."/>
            <person name="Partensky F."/>
            <person name="Poulain J."/>
            <person name="Rensing S.A."/>
            <person name="Rousvoal S."/>
            <person name="Samson G."/>
            <person name="Symeonidi A."/>
            <person name="Weissenbach J."/>
            <person name="Zambounis A."/>
            <person name="Wincker P."/>
            <person name="Boyen C."/>
        </authorList>
    </citation>
    <scope>NUCLEOTIDE SEQUENCE [LARGE SCALE GENOMIC DNA]</scope>
    <source>
        <strain evidence="8">cv. Stackhouse</strain>
    </source>
</reference>
<evidence type="ECO:0000256" key="2">
    <source>
        <dbReference type="ARBA" id="ARBA00004580"/>
    </source>
</evidence>
<dbReference type="Proteomes" id="UP000012073">
    <property type="component" value="Unassembled WGS sequence"/>
</dbReference>
<dbReference type="OrthoDB" id="5879at2759"/>
<sequence>MNSDSASDSFDTPISKQRKRWFDTEMDKQRQAYLYDKELNLFAGTWNVCGKGPAEGVRIDKWLFPVEHRKDRPFDIYMLGLQEIQNLSGVDAVRTDARRGEQWRSTIKKTLGSDYDQVAERQLVGILVVVLMRKNHVPYLSNVQLSYAATGVLNAVGNKGGVAARFQLYDKTISCVACHLAAHTEFVQRRNQDFENVVRKAVFLPDNPSQASKSHSSNLSGHPPIISGVGSSTDWSDFLQTKRSSNANAVASFGGLPSVAEGASAWLGSVASVAATAISDMSAGANTAILNDPNAVRILQHDVVFWLGDLNYRIDASLTNVMKWIEEENWHELYEADQLQKQMKTCSVFTGFKEGPIRFPPTYKMSKSEDKYKVSGENGDKIRIPAYTDRILWRFGENLTPSGTLPRMKLQNYTSPIVYSSDHRPVYASFRMFFGIEDVKRKQHIEDKVNRELDVREASLRPNLLFSPTIVDFGDVFFERNCNRQFSIKNNGDSPAYLTLSLPSDTPEWFKFDPSPWHNFEIPSGKSVQLNFGILITGKDGSANDMPRNGCKLNTSVRVHAEPGSLRQRIQVRGRYVVTTLGLSLETLSMLERPVLALRNPTERELERLTNMDRKEPGYYREREREREPDVVPRAIPKEIWLLVNALLKMRDSEQLSFASTCPDLFLRSGDEALTQRVLSFVDRSERIPPDLSGYAVGSCMLQILGNLSDPVVPRKLYRRVLEAGHSMEPELVQGVLDLLPPLNSNVFWYIVDFLCDTKLVKGPENARALAGVFGNVLLTPHGAANSERDHRRKTDFMMEAFSIQKSCRDPAHRVFLDLSPPASHPKRINSSFAG</sequence>
<evidence type="ECO:0008006" key="9">
    <source>
        <dbReference type="Google" id="ProtNLM"/>
    </source>
</evidence>
<dbReference type="Gene3D" id="2.60.40.10">
    <property type="entry name" value="Immunoglobulins"/>
    <property type="match status" value="1"/>
</dbReference>
<dbReference type="SMART" id="SM00128">
    <property type="entry name" value="IPPc"/>
    <property type="match status" value="1"/>
</dbReference>
<protein>
    <recommendedName>
        <fullName evidence="9">Rho-GAP domain-containing protein</fullName>
    </recommendedName>
</protein>
<dbReference type="InterPro" id="IPR046985">
    <property type="entry name" value="IP5"/>
</dbReference>
<organism evidence="7 8">
    <name type="scientific">Chondrus crispus</name>
    <name type="common">Carrageen Irish moss</name>
    <name type="synonym">Polymorpha crispa</name>
    <dbReference type="NCBI Taxonomy" id="2769"/>
    <lineage>
        <taxon>Eukaryota</taxon>
        <taxon>Rhodophyta</taxon>
        <taxon>Florideophyceae</taxon>
        <taxon>Rhodymeniophycidae</taxon>
        <taxon>Gigartinales</taxon>
        <taxon>Gigartinaceae</taxon>
        <taxon>Chondrus</taxon>
    </lineage>
</organism>
<dbReference type="EMBL" id="HG001844">
    <property type="protein sequence ID" value="CDF37488.1"/>
    <property type="molecule type" value="Genomic_DNA"/>
</dbReference>
<dbReference type="GO" id="GO:0004439">
    <property type="term" value="F:phosphatidylinositol-4,5-bisphosphate 5-phosphatase activity"/>
    <property type="evidence" value="ECO:0007669"/>
    <property type="project" value="TreeGrafter"/>
</dbReference>
<keyword evidence="3" id="KW-0967">Endosome</keyword>
<evidence type="ECO:0000259" key="5">
    <source>
        <dbReference type="SMART" id="SM00128"/>
    </source>
</evidence>
<dbReference type="InterPro" id="IPR008936">
    <property type="entry name" value="Rho_GTPase_activation_prot"/>
</dbReference>
<dbReference type="GO" id="GO:0007165">
    <property type="term" value="P:signal transduction"/>
    <property type="evidence" value="ECO:0007669"/>
    <property type="project" value="InterPro"/>
</dbReference>
<proteinExistence type="predicted"/>
<dbReference type="Gene3D" id="1.10.555.10">
    <property type="entry name" value="Rho GTPase activation protein"/>
    <property type="match status" value="1"/>
</dbReference>
<dbReference type="SUPFAM" id="SSF48350">
    <property type="entry name" value="GTPase activation domain, GAP"/>
    <property type="match status" value="1"/>
</dbReference>
<dbReference type="GO" id="GO:0046856">
    <property type="term" value="P:phosphatidylinositol dephosphorylation"/>
    <property type="evidence" value="ECO:0007669"/>
    <property type="project" value="InterPro"/>
</dbReference>
<gene>
    <name evidence="7" type="ORF">CHC_T00005773001</name>
</gene>
<dbReference type="SUPFAM" id="SSF56219">
    <property type="entry name" value="DNase I-like"/>
    <property type="match status" value="1"/>
</dbReference>
<dbReference type="AlphaFoldDB" id="R7QID2"/>
<keyword evidence="8" id="KW-1185">Reference proteome</keyword>